<feature type="domain" description="Lon proteolytic" evidence="2">
    <location>
        <begin position="311"/>
        <end position="412"/>
    </location>
</feature>
<dbReference type="AlphaFoldDB" id="A0A6J6CQZ9"/>
<dbReference type="PROSITE" id="PS51786">
    <property type="entry name" value="LON_PROTEOLYTIC"/>
    <property type="match status" value="1"/>
</dbReference>
<keyword evidence="1" id="KW-0472">Membrane</keyword>
<protein>
    <submittedName>
        <fullName evidence="3">Unannotated protein</fullName>
    </submittedName>
</protein>
<organism evidence="3">
    <name type="scientific">freshwater metagenome</name>
    <dbReference type="NCBI Taxonomy" id="449393"/>
    <lineage>
        <taxon>unclassified sequences</taxon>
        <taxon>metagenomes</taxon>
        <taxon>ecological metagenomes</taxon>
    </lineage>
</organism>
<dbReference type="GO" id="GO:0004252">
    <property type="term" value="F:serine-type endopeptidase activity"/>
    <property type="evidence" value="ECO:0007669"/>
    <property type="project" value="InterPro"/>
</dbReference>
<proteinExistence type="predicted"/>
<dbReference type="SUPFAM" id="SSF54211">
    <property type="entry name" value="Ribosomal protein S5 domain 2-like"/>
    <property type="match status" value="1"/>
</dbReference>
<keyword evidence="1" id="KW-1133">Transmembrane helix</keyword>
<gene>
    <name evidence="3" type="ORF">UFOPK1421_01454</name>
</gene>
<dbReference type="GO" id="GO:0005524">
    <property type="term" value="F:ATP binding"/>
    <property type="evidence" value="ECO:0007669"/>
    <property type="project" value="InterPro"/>
</dbReference>
<reference evidence="3" key="1">
    <citation type="submission" date="2020-05" db="EMBL/GenBank/DDBJ databases">
        <authorList>
            <person name="Chiriac C."/>
            <person name="Salcher M."/>
            <person name="Ghai R."/>
            <person name="Kavagutti S V."/>
        </authorList>
    </citation>
    <scope>NUCLEOTIDE SEQUENCE</scope>
</reference>
<dbReference type="InterPro" id="IPR008269">
    <property type="entry name" value="Lon_proteolytic"/>
</dbReference>
<feature type="transmembrane region" description="Helical" evidence="1">
    <location>
        <begin position="64"/>
        <end position="84"/>
    </location>
</feature>
<dbReference type="EMBL" id="CAEZSL010000209">
    <property type="protein sequence ID" value="CAB4553707.1"/>
    <property type="molecule type" value="Genomic_DNA"/>
</dbReference>
<dbReference type="Pfam" id="PF05362">
    <property type="entry name" value="Lon_C"/>
    <property type="match status" value="1"/>
</dbReference>
<dbReference type="GO" id="GO:0006508">
    <property type="term" value="P:proteolysis"/>
    <property type="evidence" value="ECO:0007669"/>
    <property type="project" value="InterPro"/>
</dbReference>
<sequence length="422" mass="43889">MRVSWRDGVFVSRAGLRRPTASKAKMAKPATKAKRVEISVSDTQVDKVLASRVVAPSLRAQSMAIPLATVAFLLIGIVLGAMLWPIQRYETAPGTAELVGDLLFIADDEVAIYTPKTGVRFVTAMGSELTALQSFMGWVDPVVNVLTCEERFGDCDPAASRELQLGAMANAKEIAAYVALSYLGFDATFTEGPAQVAGFDPTLCPTDSPKKRACKVLQVGDVIESIDLGDGPIVIDVVSKLTTALAKAAPGDIATLTILSLTSDGGTKSHDVDVELVASPDDETRTLIGFTARDTRTVDLPFAVDFDTAAIGGPSAGLSFALALIDNLTEGEMTPPQGVAVTGTIQEDGTVGPIGALVQKSIAVKKSGAKIFLVPTEQGVDEITAAQAAVGSAVEIVPVATLAEALAALLKRGGQPVVAPTR</sequence>
<evidence type="ECO:0000256" key="1">
    <source>
        <dbReference type="SAM" id="Phobius"/>
    </source>
</evidence>
<keyword evidence="1" id="KW-0812">Transmembrane</keyword>
<dbReference type="GO" id="GO:0030163">
    <property type="term" value="P:protein catabolic process"/>
    <property type="evidence" value="ECO:0007669"/>
    <property type="project" value="InterPro"/>
</dbReference>
<dbReference type="InterPro" id="IPR027065">
    <property type="entry name" value="Lon_Prtase"/>
</dbReference>
<dbReference type="InterPro" id="IPR014721">
    <property type="entry name" value="Ribsml_uS5_D2-typ_fold_subgr"/>
</dbReference>
<accession>A0A6J6CQZ9</accession>
<name>A0A6J6CQZ9_9ZZZZ</name>
<evidence type="ECO:0000259" key="2">
    <source>
        <dbReference type="PROSITE" id="PS51786"/>
    </source>
</evidence>
<dbReference type="Gene3D" id="3.30.230.10">
    <property type="match status" value="1"/>
</dbReference>
<evidence type="ECO:0000313" key="3">
    <source>
        <dbReference type="EMBL" id="CAB4553707.1"/>
    </source>
</evidence>
<dbReference type="GO" id="GO:0004176">
    <property type="term" value="F:ATP-dependent peptidase activity"/>
    <property type="evidence" value="ECO:0007669"/>
    <property type="project" value="InterPro"/>
</dbReference>
<dbReference type="PANTHER" id="PTHR10046">
    <property type="entry name" value="ATP DEPENDENT LON PROTEASE FAMILY MEMBER"/>
    <property type="match status" value="1"/>
</dbReference>
<dbReference type="InterPro" id="IPR020568">
    <property type="entry name" value="Ribosomal_Su5_D2-typ_SF"/>
</dbReference>